<name>A0A1G6VAI5_9ACTN</name>
<dbReference type="STRING" id="1190417.SAMN05660690_4389"/>
<proteinExistence type="predicted"/>
<accession>A0A1G6VAI5</accession>
<evidence type="ECO:0000313" key="1">
    <source>
        <dbReference type="EMBL" id="SDD49845.1"/>
    </source>
</evidence>
<reference evidence="2" key="1">
    <citation type="submission" date="2016-10" db="EMBL/GenBank/DDBJ databases">
        <authorList>
            <person name="Varghese N."/>
            <person name="Submissions S."/>
        </authorList>
    </citation>
    <scope>NUCLEOTIDE SEQUENCE [LARGE SCALE GENOMIC DNA]</scope>
    <source>
        <strain evidence="2">DSM 45421</strain>
    </source>
</reference>
<dbReference type="OrthoDB" id="9835140at2"/>
<dbReference type="RefSeq" id="WP_091368930.1">
    <property type="nucleotide sequence ID" value="NZ_FMZF01000008.1"/>
</dbReference>
<sequence length="158" mass="17430">MVWNTGLNRLRNSTGGTILFVDLEDPRYAVRLLDGWSLVNGPVFPWCENTLEVRSKAFRIHRGPSTSSTVALHLFQNYRDDTCYHIPGPGPLWSNRRGMGEGPSSYLDVVIDADFVPTAVAAVPALVPAVAERAEDDDAAHREDVERALEALRRTAGV</sequence>
<dbReference type="EMBL" id="FMZF01000008">
    <property type="protein sequence ID" value="SDD49845.1"/>
    <property type="molecule type" value="Genomic_DNA"/>
</dbReference>
<gene>
    <name evidence="1" type="ORF">SAMN05660690_4389</name>
</gene>
<organism evidence="1 2">
    <name type="scientific">Geodermatophilus telluris</name>
    <dbReference type="NCBI Taxonomy" id="1190417"/>
    <lineage>
        <taxon>Bacteria</taxon>
        <taxon>Bacillati</taxon>
        <taxon>Actinomycetota</taxon>
        <taxon>Actinomycetes</taxon>
        <taxon>Geodermatophilales</taxon>
        <taxon>Geodermatophilaceae</taxon>
        <taxon>Geodermatophilus</taxon>
    </lineage>
</organism>
<dbReference type="Proteomes" id="UP000199416">
    <property type="component" value="Unassembled WGS sequence"/>
</dbReference>
<evidence type="ECO:0000313" key="2">
    <source>
        <dbReference type="Proteomes" id="UP000199416"/>
    </source>
</evidence>
<dbReference type="AlphaFoldDB" id="A0A1G6VAI5"/>
<keyword evidence="2" id="KW-1185">Reference proteome</keyword>
<protein>
    <submittedName>
        <fullName evidence="1">Uncharacterized protein</fullName>
    </submittedName>
</protein>